<evidence type="ECO:0000313" key="5">
    <source>
        <dbReference type="EMBL" id="PWL38543.1"/>
    </source>
</evidence>
<dbReference type="Pfam" id="PF00005">
    <property type="entry name" value="ABC_tran"/>
    <property type="match status" value="1"/>
</dbReference>
<dbReference type="InterPro" id="IPR051782">
    <property type="entry name" value="ABC_Transporter_VariousFunc"/>
</dbReference>
<dbReference type="SUPFAM" id="SSF52540">
    <property type="entry name" value="P-loop containing nucleoside triphosphate hydrolases"/>
    <property type="match status" value="1"/>
</dbReference>
<accession>A0A316L2T9</accession>
<dbReference type="PROSITE" id="PS50893">
    <property type="entry name" value="ABC_TRANSPORTER_2"/>
    <property type="match status" value="1"/>
</dbReference>
<feature type="domain" description="ABC transporter" evidence="4">
    <location>
        <begin position="2"/>
        <end position="227"/>
    </location>
</feature>
<protein>
    <submittedName>
        <fullName evidence="5">ABC transporter ATP-binding protein</fullName>
    </submittedName>
</protein>
<dbReference type="InterPro" id="IPR003593">
    <property type="entry name" value="AAA+_ATPase"/>
</dbReference>
<evidence type="ECO:0000256" key="2">
    <source>
        <dbReference type="ARBA" id="ARBA00022741"/>
    </source>
</evidence>
<dbReference type="GO" id="GO:0016887">
    <property type="term" value="F:ATP hydrolysis activity"/>
    <property type="evidence" value="ECO:0007669"/>
    <property type="project" value="InterPro"/>
</dbReference>
<dbReference type="InterPro" id="IPR027417">
    <property type="entry name" value="P-loop_NTPase"/>
</dbReference>
<evidence type="ECO:0000256" key="3">
    <source>
        <dbReference type="ARBA" id="ARBA00022840"/>
    </source>
</evidence>
<dbReference type="GO" id="GO:0005524">
    <property type="term" value="F:ATP binding"/>
    <property type="evidence" value="ECO:0007669"/>
    <property type="project" value="UniProtKB-KW"/>
</dbReference>
<dbReference type="SMART" id="SM00382">
    <property type="entry name" value="AAA"/>
    <property type="match status" value="1"/>
</dbReference>
<organism evidence="5 6">
    <name type="scientific">Flagellimonas aquimarina</name>
    <dbReference type="NCBI Taxonomy" id="2201895"/>
    <lineage>
        <taxon>Bacteria</taxon>
        <taxon>Pseudomonadati</taxon>
        <taxon>Bacteroidota</taxon>
        <taxon>Flavobacteriia</taxon>
        <taxon>Flavobacteriales</taxon>
        <taxon>Flavobacteriaceae</taxon>
        <taxon>Flagellimonas</taxon>
    </lineage>
</organism>
<dbReference type="PANTHER" id="PTHR42939">
    <property type="entry name" value="ABC TRANSPORTER ATP-BINDING PROTEIN ALBC-RELATED"/>
    <property type="match status" value="1"/>
</dbReference>
<comment type="caution">
    <text evidence="5">The sequence shown here is derived from an EMBL/GenBank/DDBJ whole genome shotgun (WGS) entry which is preliminary data.</text>
</comment>
<dbReference type="Proteomes" id="UP000245762">
    <property type="component" value="Unassembled WGS sequence"/>
</dbReference>
<gene>
    <name evidence="5" type="ORF">DKG77_09785</name>
</gene>
<sequence length="283" mass="31713">MLTVRQLSFNYPNSRPVLKSIDLDFETGNIYGLFGKNGEGKSTLMKIMTGLLFPKSGTSTLHGDNVKKRNAESLQHVFFVPEDFELPSLSIATFEKVQSPFYPKFSKEKFYELIEEFKLYPTNIISKLSFGQKKKVLMAFGLSTNTKVLLLDEPTNGLDIPSKSQFRKVMASAVDEGKCIVISTHQVRDLHSLINHVVILDNASVIFDQPLETVSEGLWFGKASNPDESSILYSESSFGGKTILARNDMEETEVDLELLFNGVLSQPNKINAILKDFHHGPRV</sequence>
<dbReference type="InterPro" id="IPR003439">
    <property type="entry name" value="ABC_transporter-like_ATP-bd"/>
</dbReference>
<dbReference type="OrthoDB" id="9808363at2"/>
<name>A0A316L2T9_9FLAO</name>
<dbReference type="EMBL" id="QGEG01000002">
    <property type="protein sequence ID" value="PWL38543.1"/>
    <property type="molecule type" value="Genomic_DNA"/>
</dbReference>
<keyword evidence="1" id="KW-0813">Transport</keyword>
<dbReference type="RefSeq" id="WP_109662565.1">
    <property type="nucleotide sequence ID" value="NZ_QGEG01000002.1"/>
</dbReference>
<evidence type="ECO:0000256" key="1">
    <source>
        <dbReference type="ARBA" id="ARBA00022448"/>
    </source>
</evidence>
<dbReference type="CDD" id="cd03230">
    <property type="entry name" value="ABC_DR_subfamily_A"/>
    <property type="match status" value="1"/>
</dbReference>
<keyword evidence="2" id="KW-0547">Nucleotide-binding</keyword>
<dbReference type="PANTHER" id="PTHR42939:SF1">
    <property type="entry name" value="ABC TRANSPORTER ATP-BINDING PROTEIN ALBC-RELATED"/>
    <property type="match status" value="1"/>
</dbReference>
<proteinExistence type="predicted"/>
<evidence type="ECO:0000313" key="6">
    <source>
        <dbReference type="Proteomes" id="UP000245762"/>
    </source>
</evidence>
<keyword evidence="6" id="KW-1185">Reference proteome</keyword>
<keyword evidence="3 5" id="KW-0067">ATP-binding</keyword>
<dbReference type="AlphaFoldDB" id="A0A316L2T9"/>
<reference evidence="5 6" key="1">
    <citation type="submission" date="2018-05" db="EMBL/GenBank/DDBJ databases">
        <title>Complete genome sequence of Flagellimonas aquimarina ECD12 isolated from seaweed Ecklonia cava.</title>
        <authorList>
            <person name="Choi S."/>
            <person name="Seong C."/>
        </authorList>
    </citation>
    <scope>NUCLEOTIDE SEQUENCE [LARGE SCALE GENOMIC DNA]</scope>
    <source>
        <strain evidence="5 6">ECD12</strain>
    </source>
</reference>
<evidence type="ECO:0000259" key="4">
    <source>
        <dbReference type="PROSITE" id="PS50893"/>
    </source>
</evidence>
<dbReference type="Gene3D" id="3.40.50.300">
    <property type="entry name" value="P-loop containing nucleotide triphosphate hydrolases"/>
    <property type="match status" value="1"/>
</dbReference>